<feature type="region of interest" description="Disordered" evidence="1">
    <location>
        <begin position="767"/>
        <end position="1018"/>
    </location>
</feature>
<evidence type="ECO:0000313" key="4">
    <source>
        <dbReference type="WBParaSite" id="TCNE_0000019601-mRNA-1"/>
    </source>
</evidence>
<feature type="compositionally biased region" description="Polar residues" evidence="1">
    <location>
        <begin position="911"/>
        <end position="932"/>
    </location>
</feature>
<feature type="region of interest" description="Disordered" evidence="1">
    <location>
        <begin position="698"/>
        <end position="749"/>
    </location>
</feature>
<protein>
    <submittedName>
        <fullName evidence="4">Myb-like domain-containing protein</fullName>
    </submittedName>
</protein>
<feature type="region of interest" description="Disordered" evidence="1">
    <location>
        <begin position="1037"/>
        <end position="1062"/>
    </location>
</feature>
<feature type="compositionally biased region" description="Basic and acidic residues" evidence="1">
    <location>
        <begin position="833"/>
        <end position="854"/>
    </location>
</feature>
<feature type="compositionally biased region" description="Basic and acidic residues" evidence="1">
    <location>
        <begin position="1050"/>
        <end position="1062"/>
    </location>
</feature>
<feature type="compositionally biased region" description="Basic and acidic residues" evidence="1">
    <location>
        <begin position="967"/>
        <end position="979"/>
    </location>
</feature>
<dbReference type="Proteomes" id="UP000050794">
    <property type="component" value="Unassembled WGS sequence"/>
</dbReference>
<feature type="compositionally biased region" description="Basic and acidic residues" evidence="1">
    <location>
        <begin position="615"/>
        <end position="640"/>
    </location>
</feature>
<dbReference type="WBParaSite" id="TCNE_0000019601-mRNA-1">
    <property type="protein sequence ID" value="TCNE_0000019601-mRNA-1"/>
    <property type="gene ID" value="TCNE_0000019601"/>
</dbReference>
<feature type="compositionally biased region" description="Basic and acidic residues" evidence="1">
    <location>
        <begin position="155"/>
        <end position="167"/>
    </location>
</feature>
<feature type="compositionally biased region" description="Basic and acidic residues" evidence="1">
    <location>
        <begin position="781"/>
        <end position="797"/>
    </location>
</feature>
<evidence type="ECO:0000313" key="3">
    <source>
        <dbReference type="Proteomes" id="UP000050794"/>
    </source>
</evidence>
<feature type="compositionally biased region" description="Basic and acidic residues" evidence="1">
    <location>
        <begin position="990"/>
        <end position="1006"/>
    </location>
</feature>
<evidence type="ECO:0000256" key="1">
    <source>
        <dbReference type="SAM" id="MobiDB-lite"/>
    </source>
</evidence>
<dbReference type="EMBL" id="UYWY01000071">
    <property type="protein sequence ID" value="VDM23807.1"/>
    <property type="molecule type" value="Genomic_DNA"/>
</dbReference>
<feature type="compositionally biased region" description="Basic and acidic residues" evidence="1">
    <location>
        <begin position="933"/>
        <end position="960"/>
    </location>
</feature>
<gene>
    <name evidence="2" type="ORF">TCNE_LOCUS197</name>
</gene>
<feature type="region of interest" description="Disordered" evidence="1">
    <location>
        <begin position="149"/>
        <end position="177"/>
    </location>
</feature>
<feature type="compositionally biased region" description="Polar residues" evidence="1">
    <location>
        <begin position="810"/>
        <end position="819"/>
    </location>
</feature>
<feature type="compositionally biased region" description="Basic and acidic residues" evidence="1">
    <location>
        <begin position="862"/>
        <end position="874"/>
    </location>
</feature>
<evidence type="ECO:0000313" key="2">
    <source>
        <dbReference type="EMBL" id="VDM23807.1"/>
    </source>
</evidence>
<reference evidence="4" key="1">
    <citation type="submission" date="2016-06" db="UniProtKB">
        <authorList>
            <consortium name="WormBaseParasite"/>
        </authorList>
    </citation>
    <scope>IDENTIFICATION</scope>
</reference>
<feature type="region of interest" description="Disordered" evidence="1">
    <location>
        <begin position="33"/>
        <end position="136"/>
    </location>
</feature>
<dbReference type="AlphaFoldDB" id="A0A183TVC7"/>
<feature type="compositionally biased region" description="Basic and acidic residues" evidence="1">
    <location>
        <begin position="882"/>
        <end position="904"/>
    </location>
</feature>
<accession>A0A183TVC7</accession>
<name>A0A183TVC7_TOXCA</name>
<sequence length="1272" mass="144249">MGVAGMGGTSRSGDGRVVGAAPKDACALWALETKYSPDGEGSQAEWRRDGWTPRTPGQPVKPVEGESRKLSKAKKALFTSNGSMKSESPEKVDFGVQWEPLDVTSDHEPRSSNSSLGDASHEDRSSGSAIQHDSESITHENLELMKDVEGAGGDRGQESRHSTEEPRCRKRKRKERLRDGLRGMLNEDHRARQMRALSRVVLGDFKQRMFMHQHKIRSIQQLISSQPPSQQVFEKLKEILGSEHDLLLVLVSFLFPDDMLPEAILNDPLRKAYASAIEMLLNIEAYATFGRSKFSARSIFRSVRELGPFCTSEELQARLYEVVGGERPLWSALSAYLPSAAHPQTHQAYEYECVDTASWDEADAEWEDVDVSCLLKSDAERRRKPAVIVNGKLLVEKKGKLCEAVACFKCEEAANAEGRPQTDDETVAVDEIVKETDADTSEVEILDVEDCITLVDEKTVSRDGAVENISRSKRMHGNITGEEAGNADEWGEAENVAKKDDTMVTSLNMDVNESNEMEGSKTVGSMGTKCTLNGEIIGSSEKLFIKEQIHKEKKKESSYNKISRRKVEKDEAKRYSDKQETFTEKWLESNSEVKTSKNLCRRSHLGEVSTNGKEITAEGKKTREKNDAKEDEIRDKDRPNFSKVSECANFVKMGSDDPISKETSPSAKEVEEPSSKSNYNAADGLQMDLVPESGSERVLMTNNGRGENTTKFKRSAEIANKDGSLLGASRKKISRGSSEEQFSEERRAMGRLSTAFECSQRNGDEMTGFQLYGQRCPATENGRRSSEPDLSPVKRLDGQNPRASLRSEYNRQLSSSYHPSRQRRSRSGSADNDCSHWRRDFKGRSTVHRSEHGSRFGRWHKEKGDRCYQEELSIHDQYGQVRRRDPDRREMWSKCSKYEREGALRSRRGTPRTNPERSTYQRHSSGRSQRFSSECDHKVSPNMRIERYDMPKFDRMEGRREKRRRDRQQWNDRRDESHLQRGGKKTLVTENRENPKGCYERTKDSRSPGSDFEGDGSRKSFIKRSEKCLRSFSNSRCERSHITSKQRPYGSRDSEPEEAPIKRMRVELTSSVSSADHDERPTICCSTLDRRLTEQIELEPGELISDESFSGLEDVVLMTQEQPETEPILSTKRERAFEKMDWGEIVDGSCRQTPTCSSDRGITKTSHTEREACSGIDGNIHKQQCSVSRCESRSLPKNSCDEQSEGGSLAFEEVSKRFKRNWSREDDGQLLHAYNEFDGDIEKVVCAFAQSVHLNDLQEVRERLLFLLSFFN</sequence>
<feature type="region of interest" description="Disordered" evidence="1">
    <location>
        <begin position="604"/>
        <end position="684"/>
    </location>
</feature>
<feature type="compositionally biased region" description="Basic and acidic residues" evidence="1">
    <location>
        <begin position="708"/>
        <end position="720"/>
    </location>
</feature>
<proteinExistence type="predicted"/>
<organism evidence="3 4">
    <name type="scientific">Toxocara canis</name>
    <name type="common">Canine roundworm</name>
    <dbReference type="NCBI Taxonomy" id="6265"/>
    <lineage>
        <taxon>Eukaryota</taxon>
        <taxon>Metazoa</taxon>
        <taxon>Ecdysozoa</taxon>
        <taxon>Nematoda</taxon>
        <taxon>Chromadorea</taxon>
        <taxon>Rhabditida</taxon>
        <taxon>Spirurina</taxon>
        <taxon>Ascaridomorpha</taxon>
        <taxon>Ascaridoidea</taxon>
        <taxon>Toxocaridae</taxon>
        <taxon>Toxocara</taxon>
    </lineage>
</organism>
<reference evidence="2 3" key="2">
    <citation type="submission" date="2018-11" db="EMBL/GenBank/DDBJ databases">
        <authorList>
            <consortium name="Pathogen Informatics"/>
        </authorList>
    </citation>
    <scope>NUCLEOTIDE SEQUENCE [LARGE SCALE GENOMIC DNA]</scope>
</reference>
<keyword evidence="3" id="KW-1185">Reference proteome</keyword>